<dbReference type="AlphaFoldDB" id="A0A6C0I0Z5"/>
<name>A0A6C0I0Z5_9ZZZZ</name>
<organism evidence="6">
    <name type="scientific">viral metagenome</name>
    <dbReference type="NCBI Taxonomy" id="1070528"/>
    <lineage>
        <taxon>unclassified sequences</taxon>
        <taxon>metagenomes</taxon>
        <taxon>organismal metagenomes</taxon>
    </lineage>
</organism>
<accession>A0A6C0I0Z5</accession>
<evidence type="ECO:0000256" key="3">
    <source>
        <dbReference type="ARBA" id="ARBA00022833"/>
    </source>
</evidence>
<evidence type="ECO:0000259" key="5">
    <source>
        <dbReference type="PROSITE" id="PS50865"/>
    </source>
</evidence>
<dbReference type="PROSITE" id="PS01360">
    <property type="entry name" value="ZF_MYND_1"/>
    <property type="match status" value="1"/>
</dbReference>
<proteinExistence type="predicted"/>
<sequence length="340" mass="38299">MDDIIRELEQYGKGHNLMTETLIKMNIKRILKVMRELDANPPSELTELIPDFHRYFDKCGKYLQTTVPNFIEYKYTRMYLIAKKAFNANPDLPNILKIINIYYNEHMKASELNHIECLQSPEARCGDITDMCMLISEVVGGGNIDKSTANFRYKMISILSVTNNMKKEAWKAVKEKIVAPVEAIAIKTLCANCGAIAISKCPCGTTYCSKECKDIDWCKEDGHKTKCTAVKRKSAKKGSVTDITIEDATTEDTTGDTTEDTTGDTTGDTTDNATGDTTEDATRDKSTKCAQCNNPASNKCSCLLVYYCNKECQKMHWKKHKSICKQRCCEMQLAIDKDNN</sequence>
<evidence type="ECO:0000313" key="6">
    <source>
        <dbReference type="EMBL" id="QHT86554.1"/>
    </source>
</evidence>
<evidence type="ECO:0000256" key="1">
    <source>
        <dbReference type="ARBA" id="ARBA00022723"/>
    </source>
</evidence>
<evidence type="ECO:0000256" key="4">
    <source>
        <dbReference type="SAM" id="MobiDB-lite"/>
    </source>
</evidence>
<dbReference type="InterPro" id="IPR002893">
    <property type="entry name" value="Znf_MYND"/>
</dbReference>
<reference evidence="6" key="1">
    <citation type="journal article" date="2020" name="Nature">
        <title>Giant virus diversity and host interactions through global metagenomics.</title>
        <authorList>
            <person name="Schulz F."/>
            <person name="Roux S."/>
            <person name="Paez-Espino D."/>
            <person name="Jungbluth S."/>
            <person name="Walsh D.A."/>
            <person name="Denef V.J."/>
            <person name="McMahon K.D."/>
            <person name="Konstantinidis K.T."/>
            <person name="Eloe-Fadrosh E.A."/>
            <person name="Kyrpides N.C."/>
            <person name="Woyke T."/>
        </authorList>
    </citation>
    <scope>NUCLEOTIDE SEQUENCE</scope>
    <source>
        <strain evidence="6">GVMAG-M-3300023184-186</strain>
    </source>
</reference>
<dbReference type="Pfam" id="PF01753">
    <property type="entry name" value="zf-MYND"/>
    <property type="match status" value="1"/>
</dbReference>
<feature type="domain" description="MYND-type" evidence="5">
    <location>
        <begin position="190"/>
        <end position="227"/>
    </location>
</feature>
<feature type="compositionally biased region" description="Acidic residues" evidence="4">
    <location>
        <begin position="248"/>
        <end position="262"/>
    </location>
</feature>
<dbReference type="GO" id="GO:0008270">
    <property type="term" value="F:zinc ion binding"/>
    <property type="evidence" value="ECO:0007669"/>
    <property type="project" value="UniProtKB-KW"/>
</dbReference>
<feature type="compositionally biased region" description="Low complexity" evidence="4">
    <location>
        <begin position="263"/>
        <end position="276"/>
    </location>
</feature>
<dbReference type="PROSITE" id="PS50865">
    <property type="entry name" value="ZF_MYND_2"/>
    <property type="match status" value="2"/>
</dbReference>
<evidence type="ECO:0000256" key="2">
    <source>
        <dbReference type="ARBA" id="ARBA00022771"/>
    </source>
</evidence>
<feature type="domain" description="MYND-type" evidence="5">
    <location>
        <begin position="289"/>
        <end position="324"/>
    </location>
</feature>
<keyword evidence="1" id="KW-0479">Metal-binding</keyword>
<keyword evidence="2" id="KW-0863">Zinc-finger</keyword>
<protein>
    <recommendedName>
        <fullName evidence="5">MYND-type domain-containing protein</fullName>
    </recommendedName>
</protein>
<dbReference type="SUPFAM" id="SSF144232">
    <property type="entry name" value="HIT/MYND zinc finger-like"/>
    <property type="match status" value="2"/>
</dbReference>
<keyword evidence="3" id="KW-0862">Zinc</keyword>
<feature type="region of interest" description="Disordered" evidence="4">
    <location>
        <begin position="248"/>
        <end position="281"/>
    </location>
</feature>
<dbReference type="Gene3D" id="6.10.140.2220">
    <property type="match status" value="1"/>
</dbReference>
<dbReference type="EMBL" id="MN740071">
    <property type="protein sequence ID" value="QHT86554.1"/>
    <property type="molecule type" value="Genomic_DNA"/>
</dbReference>